<dbReference type="InterPro" id="IPR004338">
    <property type="entry name" value="NqrB/RnfD"/>
</dbReference>
<feature type="transmembrane region" description="Helical" evidence="16">
    <location>
        <begin position="98"/>
        <end position="116"/>
    </location>
</feature>
<dbReference type="GO" id="GO:0022904">
    <property type="term" value="P:respiratory electron transport chain"/>
    <property type="evidence" value="ECO:0007669"/>
    <property type="project" value="InterPro"/>
</dbReference>
<keyword evidence="10 16" id="KW-0520">NAD</keyword>
<comment type="caution">
    <text evidence="16">Lacks conserved residue(s) required for the propagation of feature annotation.</text>
</comment>
<keyword evidence="9 16" id="KW-1133">Transmembrane helix</keyword>
<reference evidence="17 18" key="1">
    <citation type="submission" date="2017-04" db="EMBL/GenBank/DDBJ databases">
        <authorList>
            <person name="Afonso C.L."/>
            <person name="Miller P.J."/>
            <person name="Scott M.A."/>
            <person name="Spackman E."/>
            <person name="Goraichik I."/>
            <person name="Dimitrov K.M."/>
            <person name="Suarez D.L."/>
            <person name="Swayne D.E."/>
        </authorList>
    </citation>
    <scope>NUCLEOTIDE SEQUENCE [LARGE SCALE GENOMIC DNA]</scope>
    <source>
        <strain evidence="17 18">DSM 3385</strain>
    </source>
</reference>
<evidence type="ECO:0000256" key="4">
    <source>
        <dbReference type="ARBA" id="ARBA00022553"/>
    </source>
</evidence>
<sequence>MNPLKSIFKKTDPYFQSQGRFSRFKGIYLATRTFFFLPSPVTTTAPHVRDHIDLKRFMSFVILALLPVTLFGMFNVGYQYHGGNATWIDMFSTGAGQVLPIILVSYGVGFFWEILFATVRGHDVTEGLLVTGLLFPLTLPPTIPLWQVALGISFGVVMGKEVFGGTGRNLLNPALTARAFVFFSYPVSMSGNNVWQLSHPGVDALSGATALSLGGTGEIIQETILNAGFSLDRLFFGFHPGSIGETSALLCFVGAVFLMVTRVASFRIILGGIAGVILTSLVFMVLPGPKDTWFSAGPLYHLFSGGFALGISFMATDPVSAPGTNSGRWIYGFFIGFFTVLLRSVNPAYVEGVMLSILFMNIFSPLIDHVTLKITAARRIPNV</sequence>
<feature type="transmembrane region" description="Helical" evidence="16">
    <location>
        <begin position="328"/>
        <end position="346"/>
    </location>
</feature>
<evidence type="ECO:0000256" key="12">
    <source>
        <dbReference type="ARBA" id="ARBA00023065"/>
    </source>
</evidence>
<keyword evidence="13 16" id="KW-0830">Ubiquinone</keyword>
<comment type="similarity">
    <text evidence="16">Belongs to the NqrB/RnfD family.</text>
</comment>
<evidence type="ECO:0000256" key="5">
    <source>
        <dbReference type="ARBA" id="ARBA00022630"/>
    </source>
</evidence>
<evidence type="ECO:0000256" key="10">
    <source>
        <dbReference type="ARBA" id="ARBA00023027"/>
    </source>
</evidence>
<comment type="catalytic activity">
    <reaction evidence="16">
        <text>a ubiquinone + n Na(+)(in) + NADH + H(+) = a ubiquinol + n Na(+)(out) + NAD(+)</text>
        <dbReference type="Rhea" id="RHEA:47748"/>
        <dbReference type="Rhea" id="RHEA-COMP:9565"/>
        <dbReference type="Rhea" id="RHEA-COMP:9566"/>
        <dbReference type="ChEBI" id="CHEBI:15378"/>
        <dbReference type="ChEBI" id="CHEBI:16389"/>
        <dbReference type="ChEBI" id="CHEBI:17976"/>
        <dbReference type="ChEBI" id="CHEBI:29101"/>
        <dbReference type="ChEBI" id="CHEBI:57540"/>
        <dbReference type="ChEBI" id="CHEBI:57945"/>
        <dbReference type="EC" id="7.2.1.1"/>
    </reaction>
</comment>
<dbReference type="PANTHER" id="PTHR30578:SF1">
    <property type="entry name" value="NA(+)-TRANSLOCATING NADH-QUINONE REDUCTASE SUBUNIT B"/>
    <property type="match status" value="1"/>
</dbReference>
<protein>
    <recommendedName>
        <fullName evidence="16">Na(+)-translocating NADH-quinone reductase subunit B</fullName>
        <shortName evidence="16">Na(+)-NQR subunit B</shortName>
        <shortName evidence="16">Na(+)-translocating NQR subunit B</shortName>
        <ecNumber evidence="16">7.2.1.1</ecNumber>
    </recommendedName>
    <alternativeName>
        <fullName evidence="16">NQR complex subunit B</fullName>
    </alternativeName>
    <alternativeName>
        <fullName evidence="16">NQR-1 subunit B</fullName>
    </alternativeName>
</protein>
<evidence type="ECO:0000313" key="18">
    <source>
        <dbReference type="Proteomes" id="UP000192418"/>
    </source>
</evidence>
<dbReference type="EC" id="7.2.1.1" evidence="16"/>
<keyword evidence="12 16" id="KW-0406">Ion transport</keyword>
<evidence type="ECO:0000256" key="16">
    <source>
        <dbReference type="HAMAP-Rule" id="MF_00426"/>
    </source>
</evidence>
<keyword evidence="1 16" id="KW-0813">Transport</keyword>
<evidence type="ECO:0000256" key="15">
    <source>
        <dbReference type="ARBA" id="ARBA00023201"/>
    </source>
</evidence>
<dbReference type="GO" id="GO:0006814">
    <property type="term" value="P:sodium ion transport"/>
    <property type="evidence" value="ECO:0007669"/>
    <property type="project" value="UniProtKB-UniRule"/>
</dbReference>
<gene>
    <name evidence="16" type="primary">nqrB</name>
    <name evidence="17" type="ORF">SAMN02746065_1429</name>
</gene>
<organism evidence="17 18">
    <name type="scientific">Desulfocicer vacuolatum DSM 3385</name>
    <dbReference type="NCBI Taxonomy" id="1121400"/>
    <lineage>
        <taxon>Bacteria</taxon>
        <taxon>Pseudomonadati</taxon>
        <taxon>Thermodesulfobacteriota</taxon>
        <taxon>Desulfobacteria</taxon>
        <taxon>Desulfobacterales</taxon>
        <taxon>Desulfobacteraceae</taxon>
        <taxon>Desulfocicer</taxon>
    </lineage>
</organism>
<keyword evidence="6 16" id="KW-0288">FMN</keyword>
<dbReference type="STRING" id="1121400.SAMN02746065_1429"/>
<feature type="transmembrane region" description="Helical" evidence="16">
    <location>
        <begin position="298"/>
        <end position="316"/>
    </location>
</feature>
<keyword evidence="5 16" id="KW-0285">Flavoprotein</keyword>
<evidence type="ECO:0000256" key="13">
    <source>
        <dbReference type="ARBA" id="ARBA00023075"/>
    </source>
</evidence>
<dbReference type="GO" id="GO:0016655">
    <property type="term" value="F:oxidoreductase activity, acting on NAD(P)H, quinone or similar compound as acceptor"/>
    <property type="evidence" value="ECO:0007669"/>
    <property type="project" value="UniProtKB-UniRule"/>
</dbReference>
<dbReference type="OrthoDB" id="9776359at2"/>
<comment type="cofactor">
    <cofactor evidence="16">
        <name>FMN</name>
        <dbReference type="ChEBI" id="CHEBI:58210"/>
    </cofactor>
</comment>
<feature type="modified residue" description="FMN phosphoryl threonine" evidence="16">
    <location>
        <position position="209"/>
    </location>
</feature>
<name>A0A1W2ESL8_9BACT</name>
<keyword evidence="18" id="KW-1185">Reference proteome</keyword>
<keyword evidence="11 16" id="KW-0915">Sodium</keyword>
<dbReference type="AlphaFoldDB" id="A0A1W2ESL8"/>
<dbReference type="InterPro" id="IPR010966">
    <property type="entry name" value="NqrB"/>
</dbReference>
<keyword evidence="3" id="KW-0997">Cell inner membrane</keyword>
<keyword evidence="4 16" id="KW-0597">Phosphoprotein</keyword>
<dbReference type="Proteomes" id="UP000192418">
    <property type="component" value="Unassembled WGS sequence"/>
</dbReference>
<comment type="function">
    <text evidence="16">NQR complex catalyzes the reduction of ubiquinone-1 to ubiquinol by two successive reactions, coupled with the transport of Na(+) ions from the cytoplasm to the periplasm. NqrA to NqrE are probably involved in the second step, the conversion of ubisemiquinone to ubiquinol.</text>
</comment>
<keyword evidence="15 16" id="KW-0739">Sodium transport</keyword>
<keyword evidence="2 16" id="KW-1003">Cell membrane</keyword>
<evidence type="ECO:0000256" key="6">
    <source>
        <dbReference type="ARBA" id="ARBA00022643"/>
    </source>
</evidence>
<evidence type="ECO:0000256" key="1">
    <source>
        <dbReference type="ARBA" id="ARBA00022448"/>
    </source>
</evidence>
<dbReference type="HAMAP" id="MF_00426">
    <property type="entry name" value="NqrB"/>
    <property type="match status" value="1"/>
</dbReference>
<comment type="subunit">
    <text evidence="16">Composed of six subunits; NqrA, NqrB, NqrC, NqrD, NqrE and NqrF.</text>
</comment>
<keyword evidence="14 16" id="KW-0472">Membrane</keyword>
<keyword evidence="7 16" id="KW-0812">Transmembrane</keyword>
<evidence type="ECO:0000256" key="3">
    <source>
        <dbReference type="ARBA" id="ARBA00022519"/>
    </source>
</evidence>
<accession>A0A1W2ESL8</accession>
<evidence type="ECO:0000256" key="14">
    <source>
        <dbReference type="ARBA" id="ARBA00023136"/>
    </source>
</evidence>
<evidence type="ECO:0000256" key="7">
    <source>
        <dbReference type="ARBA" id="ARBA00022692"/>
    </source>
</evidence>
<dbReference type="GO" id="GO:0005886">
    <property type="term" value="C:plasma membrane"/>
    <property type="evidence" value="ECO:0007669"/>
    <property type="project" value="UniProtKB-SubCell"/>
</dbReference>
<feature type="transmembrane region" description="Helical" evidence="16">
    <location>
        <begin position="243"/>
        <end position="261"/>
    </location>
</feature>
<dbReference type="GO" id="GO:0055085">
    <property type="term" value="P:transmembrane transport"/>
    <property type="evidence" value="ECO:0007669"/>
    <property type="project" value="InterPro"/>
</dbReference>
<evidence type="ECO:0000256" key="8">
    <source>
        <dbReference type="ARBA" id="ARBA00022967"/>
    </source>
</evidence>
<dbReference type="NCBIfam" id="TIGR01937">
    <property type="entry name" value="nqrB"/>
    <property type="match status" value="1"/>
</dbReference>
<feature type="transmembrane region" description="Helical" evidence="16">
    <location>
        <begin position="57"/>
        <end position="78"/>
    </location>
</feature>
<comment type="subcellular location">
    <subcellularLocation>
        <location evidence="16">Cell membrane</location>
        <topology evidence="16">Multi-pass membrane protein</topology>
    </subcellularLocation>
</comment>
<keyword evidence="8 16" id="KW-1278">Translocase</keyword>
<dbReference type="Pfam" id="PF03116">
    <property type="entry name" value="NQR2_RnfD_RnfE"/>
    <property type="match status" value="1"/>
</dbReference>
<dbReference type="PANTHER" id="PTHR30578">
    <property type="entry name" value="ELECTRON TRANSPORT COMPLEX PROTEIN RNFD"/>
    <property type="match status" value="1"/>
</dbReference>
<evidence type="ECO:0000313" key="17">
    <source>
        <dbReference type="EMBL" id="SMD12635.1"/>
    </source>
</evidence>
<dbReference type="EMBL" id="FWXY01000042">
    <property type="protein sequence ID" value="SMD12635.1"/>
    <property type="molecule type" value="Genomic_DNA"/>
</dbReference>
<evidence type="ECO:0000256" key="9">
    <source>
        <dbReference type="ARBA" id="ARBA00022989"/>
    </source>
</evidence>
<feature type="transmembrane region" description="Helical" evidence="16">
    <location>
        <begin position="128"/>
        <end position="149"/>
    </location>
</feature>
<dbReference type="RefSeq" id="WP_084071850.1">
    <property type="nucleotide sequence ID" value="NZ_FWXY01000042.1"/>
</dbReference>
<evidence type="ECO:0000256" key="11">
    <source>
        <dbReference type="ARBA" id="ARBA00023053"/>
    </source>
</evidence>
<dbReference type="GO" id="GO:0010181">
    <property type="term" value="F:FMN binding"/>
    <property type="evidence" value="ECO:0007669"/>
    <property type="project" value="InterPro"/>
</dbReference>
<evidence type="ECO:0000256" key="2">
    <source>
        <dbReference type="ARBA" id="ARBA00022475"/>
    </source>
</evidence>
<feature type="transmembrane region" description="Helical" evidence="16">
    <location>
        <begin position="268"/>
        <end position="286"/>
    </location>
</feature>
<proteinExistence type="inferred from homology"/>